<dbReference type="Pfam" id="PF07729">
    <property type="entry name" value="FCD"/>
    <property type="match status" value="1"/>
</dbReference>
<dbReference type="PANTHER" id="PTHR43537">
    <property type="entry name" value="TRANSCRIPTIONAL REGULATOR, GNTR FAMILY"/>
    <property type="match status" value="1"/>
</dbReference>
<evidence type="ECO:0000256" key="1">
    <source>
        <dbReference type="ARBA" id="ARBA00023015"/>
    </source>
</evidence>
<dbReference type="PANTHER" id="PTHR43537:SF45">
    <property type="entry name" value="GNTR FAMILY REGULATORY PROTEIN"/>
    <property type="match status" value="1"/>
</dbReference>
<dbReference type="InterPro" id="IPR000485">
    <property type="entry name" value="AsnC-type_HTH_dom"/>
</dbReference>
<gene>
    <name evidence="5" type="ORF">BEE62_16705</name>
</gene>
<dbReference type="SUPFAM" id="SSF48008">
    <property type="entry name" value="GntR ligand-binding domain-like"/>
    <property type="match status" value="1"/>
</dbReference>
<keyword evidence="3" id="KW-0804">Transcription</keyword>
<dbReference type="AlphaFoldDB" id="A0A1M2URK0"/>
<dbReference type="GO" id="GO:0003700">
    <property type="term" value="F:DNA-binding transcription factor activity"/>
    <property type="evidence" value="ECO:0007669"/>
    <property type="project" value="InterPro"/>
</dbReference>
<comment type="caution">
    <text evidence="5">The sequence shown here is derived from an EMBL/GenBank/DDBJ whole genome shotgun (WGS) entry which is preliminary data.</text>
</comment>
<dbReference type="Proteomes" id="UP000183986">
    <property type="component" value="Unassembled WGS sequence"/>
</dbReference>
<protein>
    <recommendedName>
        <fullName evidence="4">HTH gntR-type domain-containing protein</fullName>
    </recommendedName>
</protein>
<dbReference type="EMBL" id="MPKY01000004">
    <property type="protein sequence ID" value="OJS97959.1"/>
    <property type="molecule type" value="Genomic_DNA"/>
</dbReference>
<dbReference type="PRINTS" id="PR00033">
    <property type="entry name" value="HTHASNC"/>
</dbReference>
<keyword evidence="1" id="KW-0805">Transcription regulation</keyword>
<accession>A0A1M2URK0</accession>
<evidence type="ECO:0000259" key="4">
    <source>
        <dbReference type="PROSITE" id="PS50949"/>
    </source>
</evidence>
<evidence type="ECO:0000256" key="2">
    <source>
        <dbReference type="ARBA" id="ARBA00023125"/>
    </source>
</evidence>
<dbReference type="PRINTS" id="PR00035">
    <property type="entry name" value="HTHGNTR"/>
</dbReference>
<dbReference type="InterPro" id="IPR000524">
    <property type="entry name" value="Tscrpt_reg_HTH_GntR"/>
</dbReference>
<dbReference type="SMART" id="SM00895">
    <property type="entry name" value="FCD"/>
    <property type="match status" value="1"/>
</dbReference>
<feature type="domain" description="HTH gntR-type" evidence="4">
    <location>
        <begin position="7"/>
        <end position="74"/>
    </location>
</feature>
<evidence type="ECO:0000313" key="6">
    <source>
        <dbReference type="Proteomes" id="UP000183986"/>
    </source>
</evidence>
<dbReference type="CDD" id="cd07377">
    <property type="entry name" value="WHTH_GntR"/>
    <property type="match status" value="1"/>
</dbReference>
<dbReference type="Pfam" id="PF00392">
    <property type="entry name" value="GntR"/>
    <property type="match status" value="1"/>
</dbReference>
<dbReference type="InterPro" id="IPR011711">
    <property type="entry name" value="GntR_C"/>
</dbReference>
<sequence>MTEAPGKWTADRIYQKLRLGIMNLELYPGSRVTETELAQRYGVSRTPVREALQRLAVEGYLTVRPKHGCYIRQLDVFELAEYYDVRVGLELEGLSLMGKRIPYREVAQLAEDWNPCRVVYGVEGSEEFKDAEESFHIRLAELCGNSVLVQYLRDVNDHIRIVRRLGLPDEDSVLKTYQEHYEICQRILADDLDGAATMLRTHIHESQAKSREVTLAQLESRCRERALTAKSSSE</sequence>
<keyword evidence="6" id="KW-1185">Reference proteome</keyword>
<dbReference type="InterPro" id="IPR036388">
    <property type="entry name" value="WH-like_DNA-bd_sf"/>
</dbReference>
<dbReference type="GO" id="GO:0043565">
    <property type="term" value="F:sequence-specific DNA binding"/>
    <property type="evidence" value="ECO:0007669"/>
    <property type="project" value="InterPro"/>
</dbReference>
<dbReference type="InterPro" id="IPR036390">
    <property type="entry name" value="WH_DNA-bd_sf"/>
</dbReference>
<evidence type="ECO:0000256" key="3">
    <source>
        <dbReference type="ARBA" id="ARBA00023163"/>
    </source>
</evidence>
<evidence type="ECO:0000313" key="5">
    <source>
        <dbReference type="EMBL" id="OJS97959.1"/>
    </source>
</evidence>
<dbReference type="SUPFAM" id="SSF46785">
    <property type="entry name" value="Winged helix' DNA-binding domain"/>
    <property type="match status" value="1"/>
</dbReference>
<reference evidence="5" key="1">
    <citation type="submission" date="2016-11" db="EMBL/GenBank/DDBJ databases">
        <title>Draft Genome Sequence of Marinobacter hydrocarbonoclasticus strain STW2, a polyaromatic aromatic hydrocarbon degrading and denitrifying bacterium from rhizosphere of Seagrass Enhalus acodoides.</title>
        <authorList>
            <person name="Ling J."/>
            <person name="Dong J."/>
        </authorList>
    </citation>
    <scope>NUCLEOTIDE SEQUENCE [LARGE SCALE GENOMIC DNA]</scope>
    <source>
        <strain evidence="5">STW2</strain>
    </source>
</reference>
<dbReference type="RefSeq" id="WP_072678456.1">
    <property type="nucleotide sequence ID" value="NZ_MPKY01000004.1"/>
</dbReference>
<proteinExistence type="predicted"/>
<dbReference type="Gene3D" id="1.20.120.530">
    <property type="entry name" value="GntR ligand-binding domain-like"/>
    <property type="match status" value="1"/>
</dbReference>
<keyword evidence="2" id="KW-0238">DNA-binding</keyword>
<name>A0A1M2URK0_MARNT</name>
<dbReference type="PROSITE" id="PS50949">
    <property type="entry name" value="HTH_GNTR"/>
    <property type="match status" value="1"/>
</dbReference>
<dbReference type="SMART" id="SM00345">
    <property type="entry name" value="HTH_GNTR"/>
    <property type="match status" value="1"/>
</dbReference>
<organism evidence="5 6">
    <name type="scientific">Marinobacter nauticus</name>
    <name type="common">Marinobacter hydrocarbonoclasticus</name>
    <name type="synonym">Marinobacter aquaeolei</name>
    <dbReference type="NCBI Taxonomy" id="2743"/>
    <lineage>
        <taxon>Bacteria</taxon>
        <taxon>Pseudomonadati</taxon>
        <taxon>Pseudomonadota</taxon>
        <taxon>Gammaproteobacteria</taxon>
        <taxon>Pseudomonadales</taxon>
        <taxon>Marinobacteraceae</taxon>
        <taxon>Marinobacter</taxon>
    </lineage>
</organism>
<dbReference type="Gene3D" id="1.10.10.10">
    <property type="entry name" value="Winged helix-like DNA-binding domain superfamily/Winged helix DNA-binding domain"/>
    <property type="match status" value="1"/>
</dbReference>
<dbReference type="InterPro" id="IPR008920">
    <property type="entry name" value="TF_FadR/GntR_C"/>
</dbReference>